<dbReference type="SUPFAM" id="SSF54616">
    <property type="entry name" value="DNA-binding domain of Mlu1-box binding protein MBP1"/>
    <property type="match status" value="2"/>
</dbReference>
<keyword evidence="5 10" id="KW-0418">Kinase</keyword>
<dbReference type="Gene3D" id="2.60.200.20">
    <property type="match status" value="1"/>
</dbReference>
<evidence type="ECO:0000256" key="5">
    <source>
        <dbReference type="ARBA" id="ARBA00022777"/>
    </source>
</evidence>
<dbReference type="PANTHER" id="PTHR24345:SF0">
    <property type="entry name" value="CELL CYCLE SERINE_THREONINE-PROTEIN KINASE CDC5_MSD2"/>
    <property type="match status" value="1"/>
</dbReference>
<reference evidence="10 11" key="1">
    <citation type="journal article" date="2016" name="Genome Biol. Evol.">
        <title>Divergent and convergent evolution of fungal pathogenicity.</title>
        <authorList>
            <person name="Shang Y."/>
            <person name="Xiao G."/>
            <person name="Zheng P."/>
            <person name="Cen K."/>
            <person name="Zhan S."/>
            <person name="Wang C."/>
        </authorList>
    </citation>
    <scope>NUCLEOTIDE SEQUENCE [LARGE SCALE GENOMIC DNA]</scope>
    <source>
        <strain evidence="10 11">RCEF 264</strain>
    </source>
</reference>
<sequence length="1318" mass="148218">MADENIIFIVNGDEKLIKNEHNEAFLCKETQAYEADDAASQISCYGERDTPAPDQDEPEPFFLRITTDHVPKKPHLGFVIGRDKDVCDIFLDDPRISKQHLAVWFNLNEESVLLKNHCSNGTKAEFQKLREKKVLKGQLVMMEDETVNISFRGNLGIQIRRFYNPVNWKQYCADQREEKEANTGSTLAIDELKLDTNIQTTNASKRAPVYLQGRLIGEGAYTLVHKAIEKYTGSVYAMKSYSKNLDVLEREANILKRLEHKHIVSYVDYYSPPTAQLIMEYVDGPNLEELLAADRHRPLDSFEKRDVLEQLLQATAYLHGMNIAHRDIRPANIIPQRDPIHVKLVDFGSADYTGQPDARCGAPLYAAPEMLAGRRRWTTQVDMFALGVVALRLLYGVSFDLNGTREPEACLTTVLRLRRDWATENPPYFDLVYNLLSEDPDDRPSARECLRHQYFLLEFRPPWLDQEVEAWSPSMFARHNTANEDIPDTESWAQHSSLVASAPEGSSQAQGPAQQSGHFAHGLECDSVQISPWSVSRSTRPSKGSGEQLSPKNSHTTMMPAQKTFRSKRSSHSEAAPSVYETVASFLSSAPDRKRHKHTHSTDGGGSRQSPPVADEDVASDTTEVPNTASRADVEASSTGRELGEEDPPNADNYESEESEEDDADQSQRVCGGFEREANTTGAQTEHALPEAKQQTEKAQKPSNVVTIEQSSSPHPQTDSPPLQSVHYGLPPNDHQDVAQLPGHDSLHEVGQDDADDSNPQEECIVIHGHRVPVDNANGLLNFLEICKAGKADFVTRFKCQYMAENRGALLQRGDQHWIAFKDAFFLCEKLHLSTEPLLSLPNAEPPNSRNNYFLLPRDIPREYTVLWWNESPIFYTAADQMVNATQMMKAIGHTRSQLAVFLAREPGIRKKVERGFTTQGTYIAAHDAVRLCICNDLSVEPLRCILRDCGESDVFSEGDEHPGDITHAEPSAHQQPQFVEDSPEQLYSGSLSLFTDHQIQQDNGNFPFAPGNPSVPLPEFGNLDLPDFANVLDSTNPPDLTDLPDFTNLPDLMNLPNFVITPNLLGPSGITGANFVAEPQRRRRQPPQRLPYGYRVLESDEKYVIYMPRHATVNATHLLAWFGISRHRLSGFFRNCPDIRKTKRYGLGRVQGSYIHVEDAAKLCEYFDLDMHCVNELRRLISLFGDGPPVSAGHEQGAAEAAQGSREEKKEDQPLDVTKSWEQPEFCHVRWEGKPIGYVPSERSVNVTRLLSLLGISRVRLRGYWKAHPDTPRDVYAGLKAAGMRGTYMSKEDAVKLCQYFDLNMDVVHEIFQLMEL</sequence>
<comment type="caution">
    <text evidence="10">The sequence shown here is derived from an EMBL/GenBank/DDBJ whole genome shotgun (WGS) entry which is preliminary data.</text>
</comment>
<evidence type="ECO:0000259" key="8">
    <source>
        <dbReference type="PROSITE" id="PS50006"/>
    </source>
</evidence>
<evidence type="ECO:0000256" key="7">
    <source>
        <dbReference type="SAM" id="MobiDB-lite"/>
    </source>
</evidence>
<dbReference type="InterPro" id="IPR020635">
    <property type="entry name" value="Tyr_kinase_cat_dom"/>
</dbReference>
<name>A0A167PTC7_9HYPO</name>
<keyword evidence="2" id="KW-0723">Serine/threonine-protein kinase</keyword>
<keyword evidence="4" id="KW-0547">Nucleotide-binding</keyword>
<dbReference type="SUPFAM" id="SSF49879">
    <property type="entry name" value="SMAD/FHA domain"/>
    <property type="match status" value="1"/>
</dbReference>
<dbReference type="InterPro" id="IPR000719">
    <property type="entry name" value="Prot_kinase_dom"/>
</dbReference>
<dbReference type="EMBL" id="AZHD01000015">
    <property type="protein sequence ID" value="OAA57006.1"/>
    <property type="molecule type" value="Genomic_DNA"/>
</dbReference>
<dbReference type="Pfam" id="PF00069">
    <property type="entry name" value="Pkinase"/>
    <property type="match status" value="1"/>
</dbReference>
<dbReference type="Gene3D" id="3.10.260.10">
    <property type="entry name" value="Transcription regulator HTH, APSES-type DNA-binding domain"/>
    <property type="match status" value="2"/>
</dbReference>
<evidence type="ECO:0000256" key="3">
    <source>
        <dbReference type="ARBA" id="ARBA00022679"/>
    </source>
</evidence>
<dbReference type="Pfam" id="PF00498">
    <property type="entry name" value="FHA"/>
    <property type="match status" value="1"/>
</dbReference>
<feature type="compositionally biased region" description="Low complexity" evidence="7">
    <location>
        <begin position="1193"/>
        <end position="1205"/>
    </location>
</feature>
<feature type="domain" description="FHA" evidence="8">
    <location>
        <begin position="78"/>
        <end position="129"/>
    </location>
</feature>
<dbReference type="GO" id="GO:0003677">
    <property type="term" value="F:DNA binding"/>
    <property type="evidence" value="ECO:0007669"/>
    <property type="project" value="InterPro"/>
</dbReference>
<feature type="region of interest" description="Disordered" evidence="7">
    <location>
        <begin position="534"/>
        <end position="577"/>
    </location>
</feature>
<dbReference type="SMART" id="SM00219">
    <property type="entry name" value="TyrKc"/>
    <property type="match status" value="1"/>
</dbReference>
<feature type="compositionally biased region" description="Polar residues" evidence="7">
    <location>
        <begin position="620"/>
        <end position="640"/>
    </location>
</feature>
<dbReference type="Gene3D" id="1.10.510.10">
    <property type="entry name" value="Transferase(Phosphotransferase) domain 1"/>
    <property type="match status" value="1"/>
</dbReference>
<protein>
    <submittedName>
        <fullName evidence="10">Protein kinase-like domain protein</fullName>
    </submittedName>
</protein>
<organism evidence="10 11">
    <name type="scientific">Niveomyces insectorum RCEF 264</name>
    <dbReference type="NCBI Taxonomy" id="1081102"/>
    <lineage>
        <taxon>Eukaryota</taxon>
        <taxon>Fungi</taxon>
        <taxon>Dikarya</taxon>
        <taxon>Ascomycota</taxon>
        <taxon>Pezizomycotina</taxon>
        <taxon>Sordariomycetes</taxon>
        <taxon>Hypocreomycetidae</taxon>
        <taxon>Hypocreales</taxon>
        <taxon>Cordycipitaceae</taxon>
        <taxon>Niveomyces</taxon>
    </lineage>
</organism>
<feature type="compositionally biased region" description="Low complexity" evidence="7">
    <location>
        <begin position="505"/>
        <end position="517"/>
    </location>
</feature>
<feature type="compositionally biased region" description="Acidic residues" evidence="7">
    <location>
        <begin position="644"/>
        <end position="665"/>
    </location>
</feature>
<feature type="region of interest" description="Disordered" evidence="7">
    <location>
        <begin position="957"/>
        <end position="976"/>
    </location>
</feature>
<keyword evidence="6" id="KW-0067">ATP-binding</keyword>
<feature type="compositionally biased region" description="Polar residues" evidence="7">
    <location>
        <begin position="534"/>
        <end position="559"/>
    </location>
</feature>
<feature type="region of interest" description="Disordered" evidence="7">
    <location>
        <begin position="1193"/>
        <end position="1217"/>
    </location>
</feature>
<evidence type="ECO:0000256" key="2">
    <source>
        <dbReference type="ARBA" id="ARBA00022527"/>
    </source>
</evidence>
<dbReference type="GO" id="GO:0004674">
    <property type="term" value="F:protein serine/threonine kinase activity"/>
    <property type="evidence" value="ECO:0007669"/>
    <property type="project" value="UniProtKB-KW"/>
</dbReference>
<dbReference type="GO" id="GO:0004713">
    <property type="term" value="F:protein tyrosine kinase activity"/>
    <property type="evidence" value="ECO:0007669"/>
    <property type="project" value="InterPro"/>
</dbReference>
<gene>
    <name evidence="10" type="ORF">SPI_07387</name>
</gene>
<keyword evidence="3" id="KW-0808">Transferase</keyword>
<feature type="region of interest" description="Disordered" evidence="7">
    <location>
        <begin position="589"/>
        <end position="759"/>
    </location>
</feature>
<accession>A0A167PTC7</accession>
<proteinExistence type="inferred from homology"/>
<dbReference type="InterPro" id="IPR036887">
    <property type="entry name" value="HTH_APSES_sf"/>
</dbReference>
<dbReference type="Proteomes" id="UP000076874">
    <property type="component" value="Unassembled WGS sequence"/>
</dbReference>
<dbReference type="InterPro" id="IPR000253">
    <property type="entry name" value="FHA_dom"/>
</dbReference>
<feature type="compositionally biased region" description="Basic and acidic residues" evidence="7">
    <location>
        <begin position="959"/>
        <end position="968"/>
    </location>
</feature>
<dbReference type="SMART" id="SM00240">
    <property type="entry name" value="FHA"/>
    <property type="match status" value="1"/>
</dbReference>
<dbReference type="SUPFAM" id="SSF56112">
    <property type="entry name" value="Protein kinase-like (PK-like)"/>
    <property type="match status" value="1"/>
</dbReference>
<evidence type="ECO:0000313" key="10">
    <source>
        <dbReference type="EMBL" id="OAA57006.1"/>
    </source>
</evidence>
<dbReference type="STRING" id="1081102.A0A167PTC7"/>
<dbReference type="Gene3D" id="3.30.200.20">
    <property type="entry name" value="Phosphorylase Kinase, domain 1"/>
    <property type="match status" value="1"/>
</dbReference>
<dbReference type="PROSITE" id="PS50011">
    <property type="entry name" value="PROTEIN_KINASE_DOM"/>
    <property type="match status" value="1"/>
</dbReference>
<dbReference type="InterPro" id="IPR008984">
    <property type="entry name" value="SMAD_FHA_dom_sf"/>
</dbReference>
<dbReference type="GO" id="GO:0005634">
    <property type="term" value="C:nucleus"/>
    <property type="evidence" value="ECO:0007669"/>
    <property type="project" value="TreeGrafter"/>
</dbReference>
<evidence type="ECO:0000259" key="9">
    <source>
        <dbReference type="PROSITE" id="PS50011"/>
    </source>
</evidence>
<evidence type="ECO:0000256" key="6">
    <source>
        <dbReference type="ARBA" id="ARBA00022840"/>
    </source>
</evidence>
<dbReference type="PROSITE" id="PS50006">
    <property type="entry name" value="FHA_DOMAIN"/>
    <property type="match status" value="1"/>
</dbReference>
<evidence type="ECO:0000313" key="11">
    <source>
        <dbReference type="Proteomes" id="UP000076874"/>
    </source>
</evidence>
<feature type="compositionally biased region" description="Basic and acidic residues" evidence="7">
    <location>
        <begin position="688"/>
        <end position="700"/>
    </location>
</feature>
<evidence type="ECO:0000256" key="4">
    <source>
        <dbReference type="ARBA" id="ARBA00022741"/>
    </source>
</evidence>
<dbReference type="OrthoDB" id="248923at2759"/>
<comment type="similarity">
    <text evidence="1">Belongs to the protein kinase superfamily. CAMK Ser/Thr protein kinase family. CHEK2 subfamily.</text>
</comment>
<evidence type="ECO:0000256" key="1">
    <source>
        <dbReference type="ARBA" id="ARBA00005575"/>
    </source>
</evidence>
<keyword evidence="11" id="KW-1185">Reference proteome</keyword>
<dbReference type="InterPro" id="IPR011009">
    <property type="entry name" value="Kinase-like_dom_sf"/>
</dbReference>
<dbReference type="GO" id="GO:0005524">
    <property type="term" value="F:ATP binding"/>
    <property type="evidence" value="ECO:0007669"/>
    <property type="project" value="UniProtKB-KW"/>
</dbReference>
<dbReference type="PANTHER" id="PTHR24345">
    <property type="entry name" value="SERINE/THREONINE-PROTEIN KINASE PLK"/>
    <property type="match status" value="1"/>
</dbReference>
<feature type="region of interest" description="Disordered" evidence="7">
    <location>
        <begin position="496"/>
        <end position="518"/>
    </location>
</feature>
<feature type="domain" description="Protein kinase" evidence="9">
    <location>
        <begin position="210"/>
        <end position="455"/>
    </location>
</feature>
<feature type="compositionally biased region" description="Polar residues" evidence="7">
    <location>
        <begin position="701"/>
        <end position="723"/>
    </location>
</feature>